<evidence type="ECO:0000256" key="1">
    <source>
        <dbReference type="SAM" id="Phobius"/>
    </source>
</evidence>
<sequence>MSSSSSSLKISGANTFVTPWGCILAFSAGGFIAVGHSLLSDVPSSKIIKKSIGGACAGLGVYVIVPTWCRQMWLQKF</sequence>
<dbReference type="AlphaFoldDB" id="A0A9W7BV17"/>
<comment type="caution">
    <text evidence="2">The sequence shown here is derived from an EMBL/GenBank/DDBJ whole genome shotgun (WGS) entry which is preliminary data.</text>
</comment>
<dbReference type="EMBL" id="BRXX01000210">
    <property type="protein sequence ID" value="GMH98006.1"/>
    <property type="molecule type" value="Genomic_DNA"/>
</dbReference>
<name>A0A9W7BV17_9STRA</name>
<keyword evidence="1" id="KW-0472">Membrane</keyword>
<dbReference type="Proteomes" id="UP001165160">
    <property type="component" value="Unassembled WGS sequence"/>
</dbReference>
<feature type="transmembrane region" description="Helical" evidence="1">
    <location>
        <begin position="20"/>
        <end position="39"/>
    </location>
</feature>
<keyword evidence="1" id="KW-0812">Transmembrane</keyword>
<evidence type="ECO:0000313" key="3">
    <source>
        <dbReference type="Proteomes" id="UP001165160"/>
    </source>
</evidence>
<proteinExistence type="predicted"/>
<keyword evidence="3" id="KW-1185">Reference proteome</keyword>
<reference evidence="3" key="1">
    <citation type="journal article" date="2023" name="Commun. Biol.">
        <title>Genome analysis of Parmales, the sister group of diatoms, reveals the evolutionary specialization of diatoms from phago-mixotrophs to photoautotrophs.</title>
        <authorList>
            <person name="Ban H."/>
            <person name="Sato S."/>
            <person name="Yoshikawa S."/>
            <person name="Yamada K."/>
            <person name="Nakamura Y."/>
            <person name="Ichinomiya M."/>
            <person name="Sato N."/>
            <person name="Blanc-Mathieu R."/>
            <person name="Endo H."/>
            <person name="Kuwata A."/>
            <person name="Ogata H."/>
        </authorList>
    </citation>
    <scope>NUCLEOTIDE SEQUENCE [LARGE SCALE GENOMIC DNA]</scope>
    <source>
        <strain evidence="3">NIES 3699</strain>
    </source>
</reference>
<feature type="transmembrane region" description="Helical" evidence="1">
    <location>
        <begin position="51"/>
        <end position="69"/>
    </location>
</feature>
<protein>
    <submittedName>
        <fullName evidence="2">Uncharacterized protein</fullName>
    </submittedName>
</protein>
<gene>
    <name evidence="2" type="ORF">TrVE_jg4609</name>
</gene>
<organism evidence="2 3">
    <name type="scientific">Triparma verrucosa</name>
    <dbReference type="NCBI Taxonomy" id="1606542"/>
    <lineage>
        <taxon>Eukaryota</taxon>
        <taxon>Sar</taxon>
        <taxon>Stramenopiles</taxon>
        <taxon>Ochrophyta</taxon>
        <taxon>Bolidophyceae</taxon>
        <taxon>Parmales</taxon>
        <taxon>Triparmaceae</taxon>
        <taxon>Triparma</taxon>
    </lineage>
</organism>
<keyword evidence="1" id="KW-1133">Transmembrane helix</keyword>
<accession>A0A9W7BV17</accession>
<evidence type="ECO:0000313" key="2">
    <source>
        <dbReference type="EMBL" id="GMH98006.1"/>
    </source>
</evidence>